<proteinExistence type="inferred from homology"/>
<dbReference type="EMBL" id="DROP01000133">
    <property type="protein sequence ID" value="HHI88696.1"/>
    <property type="molecule type" value="Genomic_DNA"/>
</dbReference>
<evidence type="ECO:0000256" key="5">
    <source>
        <dbReference type="ARBA" id="ARBA00022679"/>
    </source>
</evidence>
<dbReference type="PANTHER" id="PTHR46383:SF1">
    <property type="entry name" value="ASPARTATE AMINOTRANSFERASE"/>
    <property type="match status" value="1"/>
</dbReference>
<dbReference type="PANTHER" id="PTHR46383">
    <property type="entry name" value="ASPARTATE AMINOTRANSFERASE"/>
    <property type="match status" value="1"/>
</dbReference>
<reference evidence="10" key="1">
    <citation type="journal article" date="2020" name="mSystems">
        <title>Genome- and Community-Level Interaction Insights into Carbon Utilization and Element Cycling Functions of Hydrothermarchaeota in Hydrothermal Sediment.</title>
        <authorList>
            <person name="Zhou Z."/>
            <person name="Liu Y."/>
            <person name="Xu W."/>
            <person name="Pan J."/>
            <person name="Luo Z.H."/>
            <person name="Li M."/>
        </authorList>
    </citation>
    <scope>NUCLEOTIDE SEQUENCE [LARGE SCALE GENOMIC DNA]</scope>
    <source>
        <strain evidence="10">HyVt-538</strain>
    </source>
</reference>
<dbReference type="Gene3D" id="3.40.640.10">
    <property type="entry name" value="Type I PLP-dependent aspartate aminotransferase-like (Major domain)"/>
    <property type="match status" value="1"/>
</dbReference>
<sequence>MCRMFSSLQCRDLMRQEFGQSMATLGKQYDFSARLLTNLRGTDLILTYSRAGLIPSKGLICHANLLLWGMDKFARRLTLMQPSATLAITQAARDMREQGRDVLMLSAGEPDFETPKHIKQAAIQAIRDGQTRYTPVDGITPLKQAIADKFARDNSLNYDLDEITVAPGGKAVIFNALLATLNPGDEVIIPTPCWVSYPEIVRFCEARPVLLACPQDQGYKLRPEQLAAAITDRTRWLILNSPGNPTGAVYSGSELQGLGEVLARHPHVMVLSDDIYEHVRYDGRGFATMAAACPDLRSRCLTMNGVSKAYAMTGWRIGYGAGPKGLIRAMARIMAQSTTNPASISQWAALAAIDGPQDFLEGWRAEWQARRDQAFADLEKVEGLRLSLPSGAFYLFVDCRNLLGRKSAAGCLPGDDIAFCQALLEECGVAVVPGSAFHAPGHFRL</sequence>
<dbReference type="InterPro" id="IPR015424">
    <property type="entry name" value="PyrdxlP-dep_Trfase"/>
</dbReference>
<protein>
    <recommendedName>
        <fullName evidence="8">Aminotransferase</fullName>
        <ecNumber evidence="8">2.6.1.-</ecNumber>
    </recommendedName>
</protein>
<gene>
    <name evidence="10" type="ORF">ENK01_01970</name>
</gene>
<evidence type="ECO:0000313" key="10">
    <source>
        <dbReference type="EMBL" id="HHI88696.1"/>
    </source>
</evidence>
<dbReference type="CDD" id="cd00609">
    <property type="entry name" value="AAT_like"/>
    <property type="match status" value="1"/>
</dbReference>
<feature type="domain" description="Aminotransferase class I/classII large" evidence="9">
    <location>
        <begin position="101"/>
        <end position="445"/>
    </location>
</feature>
<evidence type="ECO:0000256" key="2">
    <source>
        <dbReference type="ARBA" id="ARBA00007441"/>
    </source>
</evidence>
<comment type="similarity">
    <text evidence="2 8">Belongs to the class-I pyridoxal-phosphate-dependent aminotransferase family.</text>
</comment>
<dbReference type="InterPro" id="IPR015421">
    <property type="entry name" value="PyrdxlP-dep_Trfase_major"/>
</dbReference>
<dbReference type="EC" id="2.6.1.-" evidence="8"/>
<dbReference type="AlphaFoldDB" id="A0A7V5U107"/>
<comment type="caution">
    <text evidence="10">The sequence shown here is derived from an EMBL/GenBank/DDBJ whole genome shotgun (WGS) entry which is preliminary data.</text>
</comment>
<evidence type="ECO:0000256" key="8">
    <source>
        <dbReference type="RuleBase" id="RU000481"/>
    </source>
</evidence>
<dbReference type="Gene3D" id="3.90.1150.10">
    <property type="entry name" value="Aspartate Aminotransferase, domain 1"/>
    <property type="match status" value="1"/>
</dbReference>
<dbReference type="GO" id="GO:0030170">
    <property type="term" value="F:pyridoxal phosphate binding"/>
    <property type="evidence" value="ECO:0007669"/>
    <property type="project" value="InterPro"/>
</dbReference>
<comment type="catalytic activity">
    <reaction evidence="7">
        <text>L-aspartate + 2-oxoglutarate = oxaloacetate + L-glutamate</text>
        <dbReference type="Rhea" id="RHEA:21824"/>
        <dbReference type="ChEBI" id="CHEBI:16452"/>
        <dbReference type="ChEBI" id="CHEBI:16810"/>
        <dbReference type="ChEBI" id="CHEBI:29985"/>
        <dbReference type="ChEBI" id="CHEBI:29991"/>
        <dbReference type="EC" id="2.6.1.1"/>
    </reaction>
</comment>
<evidence type="ECO:0000256" key="4">
    <source>
        <dbReference type="ARBA" id="ARBA00022576"/>
    </source>
</evidence>
<comment type="subunit">
    <text evidence="3">Homodimer.</text>
</comment>
<dbReference type="Proteomes" id="UP000885806">
    <property type="component" value="Unassembled WGS sequence"/>
</dbReference>
<accession>A0A7V5U107</accession>
<dbReference type="PROSITE" id="PS00105">
    <property type="entry name" value="AA_TRANSFER_CLASS_1"/>
    <property type="match status" value="1"/>
</dbReference>
<evidence type="ECO:0000256" key="3">
    <source>
        <dbReference type="ARBA" id="ARBA00011738"/>
    </source>
</evidence>
<comment type="cofactor">
    <cofactor evidence="1 8">
        <name>pyridoxal 5'-phosphate</name>
        <dbReference type="ChEBI" id="CHEBI:597326"/>
    </cofactor>
</comment>
<dbReference type="InterPro" id="IPR004838">
    <property type="entry name" value="NHTrfase_class1_PyrdxlP-BS"/>
</dbReference>
<dbReference type="SUPFAM" id="SSF53383">
    <property type="entry name" value="PLP-dependent transferases"/>
    <property type="match status" value="1"/>
</dbReference>
<name>A0A7V5U107_9PROT</name>
<keyword evidence="6" id="KW-0663">Pyridoxal phosphate</keyword>
<dbReference type="InterPro" id="IPR050596">
    <property type="entry name" value="AspAT/PAT-like"/>
</dbReference>
<dbReference type="GO" id="GO:0004069">
    <property type="term" value="F:L-aspartate:2-oxoglutarate aminotransferase activity"/>
    <property type="evidence" value="ECO:0007669"/>
    <property type="project" value="UniProtKB-EC"/>
</dbReference>
<evidence type="ECO:0000259" key="9">
    <source>
        <dbReference type="Pfam" id="PF00155"/>
    </source>
</evidence>
<feature type="non-terminal residue" evidence="10">
    <location>
        <position position="445"/>
    </location>
</feature>
<keyword evidence="5 8" id="KW-0808">Transferase</keyword>
<dbReference type="InterPro" id="IPR004839">
    <property type="entry name" value="Aminotransferase_I/II_large"/>
</dbReference>
<dbReference type="InterPro" id="IPR015422">
    <property type="entry name" value="PyrdxlP-dep_Trfase_small"/>
</dbReference>
<keyword evidence="4 8" id="KW-0032">Aminotransferase</keyword>
<evidence type="ECO:0000256" key="6">
    <source>
        <dbReference type="ARBA" id="ARBA00022898"/>
    </source>
</evidence>
<evidence type="ECO:0000256" key="1">
    <source>
        <dbReference type="ARBA" id="ARBA00001933"/>
    </source>
</evidence>
<organism evidence="10">
    <name type="scientific">Hellea balneolensis</name>
    <dbReference type="NCBI Taxonomy" id="287478"/>
    <lineage>
        <taxon>Bacteria</taxon>
        <taxon>Pseudomonadati</taxon>
        <taxon>Pseudomonadota</taxon>
        <taxon>Alphaproteobacteria</taxon>
        <taxon>Maricaulales</taxon>
        <taxon>Robiginitomaculaceae</taxon>
        <taxon>Hellea</taxon>
    </lineage>
</organism>
<dbReference type="GO" id="GO:0006520">
    <property type="term" value="P:amino acid metabolic process"/>
    <property type="evidence" value="ECO:0007669"/>
    <property type="project" value="InterPro"/>
</dbReference>
<evidence type="ECO:0000256" key="7">
    <source>
        <dbReference type="ARBA" id="ARBA00049185"/>
    </source>
</evidence>
<dbReference type="Pfam" id="PF00155">
    <property type="entry name" value="Aminotran_1_2"/>
    <property type="match status" value="1"/>
</dbReference>
<dbReference type="FunFam" id="3.40.640.10:FF:000033">
    <property type="entry name" value="Aspartate aminotransferase"/>
    <property type="match status" value="1"/>
</dbReference>